<sequence>MNIQLKLQMKNWFIRTMDITYKYNDNVYFKIAKLTYEKFEN</sequence>
<dbReference type="KEGG" id="aaxa:NCTC10138_00265"/>
<dbReference type="Proteomes" id="UP000289841">
    <property type="component" value="Chromosome"/>
</dbReference>
<evidence type="ECO:0000313" key="1">
    <source>
        <dbReference type="EMBL" id="VEU79912.1"/>
    </source>
</evidence>
<protein>
    <submittedName>
        <fullName evidence="1">Uncharacterized protein</fullName>
    </submittedName>
</protein>
<organism evidence="1 2">
    <name type="scientific">Haploplasma axanthum</name>
    <name type="common">Acholeplasma axanthum</name>
    <dbReference type="NCBI Taxonomy" id="29552"/>
    <lineage>
        <taxon>Bacteria</taxon>
        <taxon>Bacillati</taxon>
        <taxon>Mycoplasmatota</taxon>
        <taxon>Mollicutes</taxon>
        <taxon>Acholeplasmatales</taxon>
        <taxon>Acholeplasmataceae</taxon>
        <taxon>Haploplasma</taxon>
    </lineage>
</organism>
<dbReference type="EMBL" id="LR215048">
    <property type="protein sequence ID" value="VEU79912.1"/>
    <property type="molecule type" value="Genomic_DNA"/>
</dbReference>
<name>A0A449BBV9_HAPAX</name>
<gene>
    <name evidence="1" type="ORF">NCTC10138_00265</name>
</gene>
<reference evidence="1 2" key="1">
    <citation type="submission" date="2019-01" db="EMBL/GenBank/DDBJ databases">
        <authorList>
            <consortium name="Pathogen Informatics"/>
        </authorList>
    </citation>
    <scope>NUCLEOTIDE SEQUENCE [LARGE SCALE GENOMIC DNA]</scope>
    <source>
        <strain evidence="1 2">NCTC10138</strain>
    </source>
</reference>
<dbReference type="AlphaFoldDB" id="A0A449BBV9"/>
<proteinExistence type="predicted"/>
<keyword evidence="2" id="KW-1185">Reference proteome</keyword>
<evidence type="ECO:0000313" key="2">
    <source>
        <dbReference type="Proteomes" id="UP000289841"/>
    </source>
</evidence>
<accession>A0A449BBV9</accession>